<evidence type="ECO:0000256" key="2">
    <source>
        <dbReference type="SAM" id="MobiDB-lite"/>
    </source>
</evidence>
<feature type="compositionally biased region" description="Low complexity" evidence="2">
    <location>
        <begin position="418"/>
        <end position="433"/>
    </location>
</feature>
<dbReference type="VEuPathDB" id="PiroplasmaDB:BBBOND_0307590"/>
<feature type="coiled-coil region" evidence="1">
    <location>
        <begin position="52"/>
        <end position="107"/>
    </location>
</feature>
<feature type="compositionally biased region" description="Polar residues" evidence="2">
    <location>
        <begin position="9"/>
        <end position="21"/>
    </location>
</feature>
<feature type="compositionally biased region" description="Low complexity" evidence="2">
    <location>
        <begin position="209"/>
        <end position="218"/>
    </location>
</feature>
<accession>A0A061DE62</accession>
<dbReference type="Proteomes" id="UP000033188">
    <property type="component" value="Chromosome 3"/>
</dbReference>
<dbReference type="EMBL" id="LK391709">
    <property type="protein sequence ID" value="CDR96855.1"/>
    <property type="molecule type" value="Genomic_DNA"/>
</dbReference>
<feature type="region of interest" description="Disordered" evidence="2">
    <location>
        <begin position="789"/>
        <end position="827"/>
    </location>
</feature>
<dbReference type="STRING" id="5866.A0A061DE62"/>
<proteinExistence type="predicted"/>
<feature type="region of interest" description="Disordered" evidence="2">
    <location>
        <begin position="376"/>
        <end position="560"/>
    </location>
</feature>
<protein>
    <submittedName>
        <fullName evidence="3">Uncharacterized protein</fullName>
    </submittedName>
</protein>
<organism evidence="3 4">
    <name type="scientific">Babesia bigemina</name>
    <dbReference type="NCBI Taxonomy" id="5866"/>
    <lineage>
        <taxon>Eukaryota</taxon>
        <taxon>Sar</taxon>
        <taxon>Alveolata</taxon>
        <taxon>Apicomplexa</taxon>
        <taxon>Aconoidasida</taxon>
        <taxon>Piroplasmida</taxon>
        <taxon>Babesiidae</taxon>
        <taxon>Babesia</taxon>
    </lineage>
</organism>
<keyword evidence="1" id="KW-0175">Coiled coil</keyword>
<feature type="region of interest" description="Disordered" evidence="2">
    <location>
        <begin position="193"/>
        <end position="218"/>
    </location>
</feature>
<dbReference type="AlphaFoldDB" id="A0A061DE62"/>
<dbReference type="RefSeq" id="XP_012769041.1">
    <property type="nucleotide sequence ID" value="XM_012913587.1"/>
</dbReference>
<evidence type="ECO:0000256" key="1">
    <source>
        <dbReference type="SAM" id="Coils"/>
    </source>
</evidence>
<evidence type="ECO:0000313" key="4">
    <source>
        <dbReference type="Proteomes" id="UP000033188"/>
    </source>
</evidence>
<feature type="compositionally biased region" description="Pro residues" evidence="2">
    <location>
        <begin position="197"/>
        <end position="208"/>
    </location>
</feature>
<evidence type="ECO:0000313" key="3">
    <source>
        <dbReference type="EMBL" id="CDR96855.1"/>
    </source>
</evidence>
<feature type="region of interest" description="Disordered" evidence="2">
    <location>
        <begin position="669"/>
        <end position="733"/>
    </location>
</feature>
<gene>
    <name evidence="3" type="ORF">BBBOND_0307590</name>
</gene>
<feature type="compositionally biased region" description="Low complexity" evidence="2">
    <location>
        <begin position="452"/>
        <end position="495"/>
    </location>
</feature>
<dbReference type="GeneID" id="24565396"/>
<feature type="region of interest" description="Disordered" evidence="2">
    <location>
        <begin position="1"/>
        <end position="22"/>
    </location>
</feature>
<feature type="compositionally biased region" description="Low complexity" evidence="2">
    <location>
        <begin position="678"/>
        <end position="726"/>
    </location>
</feature>
<feature type="compositionally biased region" description="Low complexity" evidence="2">
    <location>
        <begin position="598"/>
        <end position="640"/>
    </location>
</feature>
<reference evidence="4" key="1">
    <citation type="journal article" date="2014" name="Nucleic Acids Res.">
        <title>The evolutionary dynamics of variant antigen genes in Babesia reveal a history of genomic innovation underlying host-parasite interaction.</title>
        <authorList>
            <person name="Jackson A.P."/>
            <person name="Otto T.D."/>
            <person name="Darby A."/>
            <person name="Ramaprasad A."/>
            <person name="Xia D."/>
            <person name="Echaide I.E."/>
            <person name="Farber M."/>
            <person name="Gahlot S."/>
            <person name="Gamble J."/>
            <person name="Gupta D."/>
            <person name="Gupta Y."/>
            <person name="Jackson L."/>
            <person name="Malandrin L."/>
            <person name="Malas T.B."/>
            <person name="Moussa E."/>
            <person name="Nair M."/>
            <person name="Reid A.J."/>
            <person name="Sanders M."/>
            <person name="Sharma J."/>
            <person name="Tracey A."/>
            <person name="Quail M.A."/>
            <person name="Weir W."/>
            <person name="Wastling J.M."/>
            <person name="Hall N."/>
            <person name="Willadsen P."/>
            <person name="Lingelbach K."/>
            <person name="Shiels B."/>
            <person name="Tait A."/>
            <person name="Berriman M."/>
            <person name="Allred D.R."/>
            <person name="Pain A."/>
        </authorList>
    </citation>
    <scope>NUCLEOTIDE SEQUENCE [LARGE SCALE GENOMIC DNA]</scope>
    <source>
        <strain evidence="4">Bond</strain>
    </source>
</reference>
<dbReference type="KEGG" id="bbig:BBBOND_0307590"/>
<feature type="compositionally biased region" description="Low complexity" evidence="2">
    <location>
        <begin position="508"/>
        <end position="534"/>
    </location>
</feature>
<sequence>MSDIGFSGGSQDPWQQLSGRSSKLRVPNRAVLTRNVPFGRHRPAPEVIEHMLDDLEERMRNYFTLYNRERELRRQSEATAYRLEQELVEERRKLAEANTQIEHLDGKIRALVGQPLKIRSTIDKIELLYNQLDTLVQAFVGIGSCATLQSQNRAAFLRLFLEYLYPCRDLDVRLNTLYTAIYASMPHVGNALDQQPLPTPAAPAPAPMPSSTEPATPSAQLRGLSVTVHQLMLKSSKFTNETGYYSCAFRYDNETAEFALSTPSRVMKVTARPMDNASGVIEVDGCVSVQQLPPRIPNVLPMLILDVYSGNVLLGSCQMSIVDNRTLNSREPWQIMDAGGNHCGDLIVSVRGIPDGAKLPAVNFIRRTDELMMSQVPPADANKPSQLEPTVPDKVSAAAPATNKAPSVSKPEVKSKLPPTRATAPPSTPADSPFQPKQKAVLRKPLFLKSNKPTPLGAPAKAAPASTEPAAAAAKSPAPSKAAAPSDAAPKATPSITKAPLLGKSSLPQAADSKAKSPAPEAAASKALPTKAAPMVASKSNASADSTPQPDTAPATPKVGLKAPLGKALLTPKVTFKTPLTTKAEPPSVATKAATKSLATPTKAPVTPTKALATPTKALATPTKAPVTPTKAPATATPEPAEAPAPAPAAAPKAEFVPAKKAPLLAPKGVSKAPLGIAPKTAPTTDAATPKTAPTTDAAAPKAIVPKVATKSAPAADTPAAKEPAAVTKGPLIAPKGKTLGVAAKTALPLLAPKTAAPAVAPKTADGGISPKNAMKSIAPKVALPAVTPKTAPAGITPKVAPPPQPAGSGDAPAGADDKKPLVPIAIKPKFQLKKPLAVKKA</sequence>
<name>A0A061DE62_BABBI</name>
<dbReference type="OrthoDB" id="361911at2759"/>
<dbReference type="OMA" id="FVGIGSC"/>
<feature type="compositionally biased region" description="Polar residues" evidence="2">
    <location>
        <begin position="538"/>
        <end position="550"/>
    </location>
</feature>
<keyword evidence="4" id="KW-1185">Reference proteome</keyword>
<feature type="region of interest" description="Disordered" evidence="2">
    <location>
        <begin position="579"/>
        <end position="654"/>
    </location>
</feature>